<evidence type="ECO:0000259" key="3">
    <source>
        <dbReference type="Pfam" id="PF01705"/>
    </source>
</evidence>
<evidence type="ECO:0000256" key="1">
    <source>
        <dbReference type="SAM" id="Phobius"/>
    </source>
</evidence>
<feature type="transmembrane region" description="Helical" evidence="1">
    <location>
        <begin position="246"/>
        <end position="268"/>
    </location>
</feature>
<evidence type="ECO:0000313" key="5">
    <source>
        <dbReference type="Proteomes" id="UP000298663"/>
    </source>
</evidence>
<name>A0A4U8UZU1_STECR</name>
<keyword evidence="5" id="KW-1185">Reference proteome</keyword>
<dbReference type="Proteomes" id="UP000298663">
    <property type="component" value="Unassembled WGS sequence"/>
</dbReference>
<keyword evidence="1" id="KW-0472">Membrane</keyword>
<sequence>MLFALLVALLSVGTVALEGNRMICWDHAPTVETNVILRNIITKGFHRLSPGSVITMSDSDNVKYHYNLQKPEHDERFEQVFEYNFDAEKLFQAKGKFRSYFEYDLFNTIYFVCPQRAVQCGLFCCPNSRTQQGFIESSYLTDFSDIRRIDPRTTVAIGTTTYALIKTDQRCEFKLQSSDKLFREVRLNNGKQITSVYFDCTEDEFCCQLGCRKNRSSVQPVVEYARMSGSSTLKASSSFVFPFSSLHLMVILCSLLFATLVLANLTLIRKVRRKSAEKPEAV</sequence>
<feature type="signal peptide" evidence="2">
    <location>
        <begin position="1"/>
        <end position="16"/>
    </location>
</feature>
<accession>A0A4U8UZU1</accession>
<protein>
    <recommendedName>
        <fullName evidence="3">CX domain-containing protein</fullName>
    </recommendedName>
</protein>
<dbReference type="Pfam" id="PF01705">
    <property type="entry name" value="CX"/>
    <property type="match status" value="1"/>
</dbReference>
<organism evidence="4 5">
    <name type="scientific">Steinernema carpocapsae</name>
    <name type="common">Entomopathogenic nematode</name>
    <dbReference type="NCBI Taxonomy" id="34508"/>
    <lineage>
        <taxon>Eukaryota</taxon>
        <taxon>Metazoa</taxon>
        <taxon>Ecdysozoa</taxon>
        <taxon>Nematoda</taxon>
        <taxon>Chromadorea</taxon>
        <taxon>Rhabditida</taxon>
        <taxon>Tylenchina</taxon>
        <taxon>Panagrolaimomorpha</taxon>
        <taxon>Strongyloidoidea</taxon>
        <taxon>Steinernematidae</taxon>
        <taxon>Steinernema</taxon>
    </lineage>
</organism>
<feature type="chain" id="PRO_5020650628" description="CX domain-containing protein" evidence="2">
    <location>
        <begin position="17"/>
        <end position="282"/>
    </location>
</feature>
<comment type="caution">
    <text evidence="4">The sequence shown here is derived from an EMBL/GenBank/DDBJ whole genome shotgun (WGS) entry which is preliminary data.</text>
</comment>
<gene>
    <name evidence="4" type="ORF">L596_004408</name>
</gene>
<dbReference type="InterPro" id="IPR002619">
    <property type="entry name" value="CX"/>
</dbReference>
<evidence type="ECO:0000313" key="4">
    <source>
        <dbReference type="EMBL" id="TMS37488.1"/>
    </source>
</evidence>
<dbReference type="EMBL" id="AZBU02000001">
    <property type="protein sequence ID" value="TMS37488.1"/>
    <property type="molecule type" value="Genomic_DNA"/>
</dbReference>
<proteinExistence type="predicted"/>
<reference evidence="4 5" key="2">
    <citation type="journal article" date="2019" name="G3 (Bethesda)">
        <title>Hybrid Assembly of the Genome of the Entomopathogenic Nematode Steinernema carpocapsae Identifies the X-Chromosome.</title>
        <authorList>
            <person name="Serra L."/>
            <person name="Macchietto M."/>
            <person name="Macias-Munoz A."/>
            <person name="McGill C.J."/>
            <person name="Rodriguez I.M."/>
            <person name="Rodriguez B."/>
            <person name="Murad R."/>
            <person name="Mortazavi A."/>
        </authorList>
    </citation>
    <scope>NUCLEOTIDE SEQUENCE [LARGE SCALE GENOMIC DNA]</scope>
    <source>
        <strain evidence="4 5">ALL</strain>
    </source>
</reference>
<reference evidence="4 5" key="1">
    <citation type="journal article" date="2015" name="Genome Biol.">
        <title>Comparative genomics of Steinernema reveals deeply conserved gene regulatory networks.</title>
        <authorList>
            <person name="Dillman A.R."/>
            <person name="Macchietto M."/>
            <person name="Porter C.F."/>
            <person name="Rogers A."/>
            <person name="Williams B."/>
            <person name="Antoshechkin I."/>
            <person name="Lee M.M."/>
            <person name="Goodwin Z."/>
            <person name="Lu X."/>
            <person name="Lewis E.E."/>
            <person name="Goodrich-Blair H."/>
            <person name="Stock S.P."/>
            <person name="Adams B.J."/>
            <person name="Sternberg P.W."/>
            <person name="Mortazavi A."/>
        </authorList>
    </citation>
    <scope>NUCLEOTIDE SEQUENCE [LARGE SCALE GENOMIC DNA]</scope>
    <source>
        <strain evidence="4 5">ALL</strain>
    </source>
</reference>
<dbReference type="AlphaFoldDB" id="A0A4U8UZU1"/>
<keyword evidence="1" id="KW-1133">Transmembrane helix</keyword>
<keyword evidence="2" id="KW-0732">Signal</keyword>
<feature type="domain" description="CX" evidence="3">
    <location>
        <begin position="166"/>
        <end position="212"/>
    </location>
</feature>
<keyword evidence="1" id="KW-0812">Transmembrane</keyword>
<evidence type="ECO:0000256" key="2">
    <source>
        <dbReference type="SAM" id="SignalP"/>
    </source>
</evidence>